<proteinExistence type="predicted"/>
<evidence type="ECO:0000313" key="2">
    <source>
        <dbReference type="Proteomes" id="UP000054560"/>
    </source>
</evidence>
<keyword evidence="2" id="KW-1185">Reference proteome</keyword>
<organism evidence="1 2">
    <name type="scientific">Sphaeroforma arctica JP610</name>
    <dbReference type="NCBI Taxonomy" id="667725"/>
    <lineage>
        <taxon>Eukaryota</taxon>
        <taxon>Ichthyosporea</taxon>
        <taxon>Ichthyophonida</taxon>
        <taxon>Sphaeroforma</taxon>
    </lineage>
</organism>
<reference evidence="1 2" key="1">
    <citation type="submission" date="2011-02" db="EMBL/GenBank/DDBJ databases">
        <title>The Genome Sequence of Sphaeroforma arctica JP610.</title>
        <authorList>
            <consortium name="The Broad Institute Genome Sequencing Platform"/>
            <person name="Russ C."/>
            <person name="Cuomo C."/>
            <person name="Young S.K."/>
            <person name="Zeng Q."/>
            <person name="Gargeya S."/>
            <person name="Alvarado L."/>
            <person name="Berlin A."/>
            <person name="Chapman S.B."/>
            <person name="Chen Z."/>
            <person name="Freedman E."/>
            <person name="Gellesch M."/>
            <person name="Goldberg J."/>
            <person name="Griggs A."/>
            <person name="Gujja S."/>
            <person name="Heilman E."/>
            <person name="Heiman D."/>
            <person name="Howarth C."/>
            <person name="Mehta T."/>
            <person name="Neiman D."/>
            <person name="Pearson M."/>
            <person name="Roberts A."/>
            <person name="Saif S."/>
            <person name="Shea T."/>
            <person name="Shenoy N."/>
            <person name="Sisk P."/>
            <person name="Stolte C."/>
            <person name="Sykes S."/>
            <person name="White J."/>
            <person name="Yandava C."/>
            <person name="Burger G."/>
            <person name="Gray M.W."/>
            <person name="Holland P.W.H."/>
            <person name="King N."/>
            <person name="Lang F.B.F."/>
            <person name="Roger A.J."/>
            <person name="Ruiz-Trillo I."/>
            <person name="Haas B."/>
            <person name="Nusbaum C."/>
            <person name="Birren B."/>
        </authorList>
    </citation>
    <scope>NUCLEOTIDE SEQUENCE [LARGE SCALE GENOMIC DNA]</scope>
    <source>
        <strain evidence="1 2">JP610</strain>
    </source>
</reference>
<dbReference type="InterPro" id="IPR027417">
    <property type="entry name" value="P-loop_NTPase"/>
</dbReference>
<dbReference type="Gene3D" id="3.40.50.300">
    <property type="entry name" value="P-loop containing nucleotide triphosphate hydrolases"/>
    <property type="match status" value="1"/>
</dbReference>
<dbReference type="EMBL" id="KQ246917">
    <property type="protein sequence ID" value="KNC72511.1"/>
    <property type="molecule type" value="Genomic_DNA"/>
</dbReference>
<dbReference type="OrthoDB" id="16911at2759"/>
<dbReference type="RefSeq" id="XP_014146413.1">
    <property type="nucleotide sequence ID" value="XM_014290938.1"/>
</dbReference>
<feature type="non-terminal residue" evidence="1">
    <location>
        <position position="63"/>
    </location>
</feature>
<accession>A0A0L0F7E6</accession>
<gene>
    <name evidence="1" type="ORF">SARC_14931</name>
</gene>
<name>A0A0L0F7E6_9EUKA</name>
<dbReference type="GeneID" id="25915435"/>
<sequence>MSQFLSQLPPPAHKPRATRVLVLAHREELIAQAAARIRDDHPHLLVDVEIGKSISHPDADVVV</sequence>
<protein>
    <submittedName>
        <fullName evidence="1">Uncharacterized protein</fullName>
    </submittedName>
</protein>
<dbReference type="AlphaFoldDB" id="A0A0L0F7E6"/>
<evidence type="ECO:0000313" key="1">
    <source>
        <dbReference type="EMBL" id="KNC72511.1"/>
    </source>
</evidence>
<dbReference type="Proteomes" id="UP000054560">
    <property type="component" value="Unassembled WGS sequence"/>
</dbReference>